<evidence type="ECO:0000256" key="1">
    <source>
        <dbReference type="ARBA" id="ARBA00004127"/>
    </source>
</evidence>
<evidence type="ECO:0000313" key="8">
    <source>
        <dbReference type="EMBL" id="RRN45432.1"/>
    </source>
</evidence>
<gene>
    <name evidence="8" type="ORF">EHV23_04325</name>
</gene>
<feature type="transmembrane region" description="Helical" evidence="6">
    <location>
        <begin position="367"/>
        <end position="389"/>
    </location>
</feature>
<evidence type="ECO:0000313" key="9">
    <source>
        <dbReference type="Proteomes" id="UP000270261"/>
    </source>
</evidence>
<sequence length="443" mass="47697">MSLFDQRALQPGVTRCEVLAWAGYDFANSGYTTVVVTAVFSAYFVGVVANGADWATFVWSLILAISNLAVMLTMPGIGARVDANGSRKQWLLGVTLVCVVCIAALYWVRAGDVALAVVMIIISNYCYSLGETFCAAYLPELARPEAIGRVSGWGWSFGYVGGMLTLGLSLAWVAWVKGQGGEVEDYVPGTMLIAAVIYILAAMPMFLVVKERARPRAQEASRMVQSPVDWRTSWLRIRAYGDFQRLLWVGFFYNAGVAVVIALTAVYADQVLGFEPADTMQLFFAVNVAAAIGAFLFGYLEDHIGHRMSLALTLVGWVVVVLVAVFIEGRPAFWCAATLAGVCMGSSQSAGRALVATMAPGHRLDEFFGLWAFATRLAAIVGPLTYGGISWATGNNHRHALLFTGIFFVVALALLGRVNLTRGVAQARADDEFEVSAADPFGG</sequence>
<evidence type="ECO:0000256" key="5">
    <source>
        <dbReference type="ARBA" id="ARBA00023136"/>
    </source>
</evidence>
<evidence type="ECO:0000256" key="2">
    <source>
        <dbReference type="ARBA" id="ARBA00022448"/>
    </source>
</evidence>
<feature type="transmembrane region" description="Helical" evidence="6">
    <location>
        <begin position="280"/>
        <end position="300"/>
    </location>
</feature>
<dbReference type="Gene3D" id="1.20.1250.20">
    <property type="entry name" value="MFS general substrate transporter like domains"/>
    <property type="match status" value="2"/>
</dbReference>
<feature type="transmembrane region" description="Helical" evidence="6">
    <location>
        <begin position="333"/>
        <end position="355"/>
    </location>
</feature>
<dbReference type="RefSeq" id="WP_125094861.1">
    <property type="nucleotide sequence ID" value="NZ_RRUE01000001.1"/>
</dbReference>
<dbReference type="OrthoDB" id="9768783at2"/>
<keyword evidence="2" id="KW-0813">Transport</keyword>
<feature type="transmembrane region" description="Helical" evidence="6">
    <location>
        <begin position="57"/>
        <end position="78"/>
    </location>
</feature>
<comment type="subcellular location">
    <subcellularLocation>
        <location evidence="1">Endomembrane system</location>
        <topology evidence="1">Multi-pass membrane protein</topology>
    </subcellularLocation>
</comment>
<feature type="transmembrane region" description="Helical" evidence="6">
    <location>
        <begin position="309"/>
        <end position="327"/>
    </location>
</feature>
<feature type="transmembrane region" description="Helical" evidence="6">
    <location>
        <begin position="90"/>
        <end position="108"/>
    </location>
</feature>
<dbReference type="InterPro" id="IPR050495">
    <property type="entry name" value="ATG22/LtaA_families"/>
</dbReference>
<dbReference type="EMBL" id="RRUE01000001">
    <property type="protein sequence ID" value="RRN45432.1"/>
    <property type="molecule type" value="Genomic_DNA"/>
</dbReference>
<dbReference type="PANTHER" id="PTHR23519:SF1">
    <property type="entry name" value="AUTOPHAGY-RELATED PROTEIN 22"/>
    <property type="match status" value="1"/>
</dbReference>
<reference evidence="8 9" key="1">
    <citation type="submission" date="2018-11" db="EMBL/GenBank/DDBJ databases">
        <title>Genome sequencing of Lautropia sp. KCOM 2505 (= ChDC F240).</title>
        <authorList>
            <person name="Kook J.-K."/>
            <person name="Park S.-N."/>
            <person name="Lim Y.K."/>
        </authorList>
    </citation>
    <scope>NUCLEOTIDE SEQUENCE [LARGE SCALE GENOMIC DNA]</scope>
    <source>
        <strain evidence="8 9">KCOM 2505</strain>
    </source>
</reference>
<dbReference type="AlphaFoldDB" id="A0A426FRU5"/>
<keyword evidence="5 6" id="KW-0472">Membrane</keyword>
<keyword evidence="3 6" id="KW-0812">Transmembrane</keyword>
<proteinExistence type="predicted"/>
<dbReference type="GO" id="GO:0022857">
    <property type="term" value="F:transmembrane transporter activity"/>
    <property type="evidence" value="ECO:0007669"/>
    <property type="project" value="InterPro"/>
</dbReference>
<feature type="transmembrane region" description="Helical" evidence="6">
    <location>
        <begin position="401"/>
        <end position="420"/>
    </location>
</feature>
<dbReference type="InterPro" id="IPR020846">
    <property type="entry name" value="MFS_dom"/>
</dbReference>
<dbReference type="Proteomes" id="UP000270261">
    <property type="component" value="Unassembled WGS sequence"/>
</dbReference>
<dbReference type="GO" id="GO:0012505">
    <property type="term" value="C:endomembrane system"/>
    <property type="evidence" value="ECO:0007669"/>
    <property type="project" value="UniProtKB-SubCell"/>
</dbReference>
<keyword evidence="4 6" id="KW-1133">Transmembrane helix</keyword>
<feature type="transmembrane region" description="Helical" evidence="6">
    <location>
        <begin position="31"/>
        <end position="51"/>
    </location>
</feature>
<accession>A0A426FRU5</accession>
<comment type="caution">
    <text evidence="8">The sequence shown here is derived from an EMBL/GenBank/DDBJ whole genome shotgun (WGS) entry which is preliminary data.</text>
</comment>
<feature type="transmembrane region" description="Helical" evidence="6">
    <location>
        <begin position="186"/>
        <end position="209"/>
    </location>
</feature>
<evidence type="ECO:0000256" key="4">
    <source>
        <dbReference type="ARBA" id="ARBA00022989"/>
    </source>
</evidence>
<keyword evidence="9" id="KW-1185">Reference proteome</keyword>
<feature type="transmembrane region" description="Helical" evidence="6">
    <location>
        <begin position="150"/>
        <end position="174"/>
    </location>
</feature>
<evidence type="ECO:0000256" key="6">
    <source>
        <dbReference type="SAM" id="Phobius"/>
    </source>
</evidence>
<dbReference type="InterPro" id="IPR024671">
    <property type="entry name" value="Atg22-like"/>
</dbReference>
<feature type="domain" description="Major facilitator superfamily (MFS) profile" evidence="7">
    <location>
        <begin position="190"/>
        <end position="443"/>
    </location>
</feature>
<evidence type="ECO:0000256" key="3">
    <source>
        <dbReference type="ARBA" id="ARBA00022692"/>
    </source>
</evidence>
<name>A0A426FRU5_9BURK</name>
<organism evidence="8 9">
    <name type="scientific">Lautropia dentalis</name>
    <dbReference type="NCBI Taxonomy" id="2490857"/>
    <lineage>
        <taxon>Bacteria</taxon>
        <taxon>Pseudomonadati</taxon>
        <taxon>Pseudomonadota</taxon>
        <taxon>Betaproteobacteria</taxon>
        <taxon>Burkholderiales</taxon>
        <taxon>Burkholderiaceae</taxon>
        <taxon>Lautropia</taxon>
    </lineage>
</organism>
<dbReference type="InterPro" id="IPR036259">
    <property type="entry name" value="MFS_trans_sf"/>
</dbReference>
<evidence type="ECO:0000259" key="7">
    <source>
        <dbReference type="PROSITE" id="PS50850"/>
    </source>
</evidence>
<protein>
    <submittedName>
        <fullName evidence="8">MFS transporter</fullName>
    </submittedName>
</protein>
<feature type="transmembrane region" description="Helical" evidence="6">
    <location>
        <begin position="246"/>
        <end position="268"/>
    </location>
</feature>
<dbReference type="Pfam" id="PF11700">
    <property type="entry name" value="ATG22"/>
    <property type="match status" value="2"/>
</dbReference>
<dbReference type="PROSITE" id="PS50850">
    <property type="entry name" value="MFS"/>
    <property type="match status" value="1"/>
</dbReference>
<dbReference type="SUPFAM" id="SSF103473">
    <property type="entry name" value="MFS general substrate transporter"/>
    <property type="match status" value="1"/>
</dbReference>
<dbReference type="PANTHER" id="PTHR23519">
    <property type="entry name" value="AUTOPHAGY-RELATED PROTEIN 22"/>
    <property type="match status" value="1"/>
</dbReference>